<feature type="transmembrane region" description="Helical" evidence="1">
    <location>
        <begin position="83"/>
        <end position="105"/>
    </location>
</feature>
<feature type="transmembrane region" description="Helical" evidence="1">
    <location>
        <begin position="31"/>
        <end position="51"/>
    </location>
</feature>
<reference evidence="2 3" key="1">
    <citation type="submission" date="2018-10" db="EMBL/GenBank/DDBJ databases">
        <title>Cohnella sp. M2MS4P-1, whole genome shotgun sequence.</title>
        <authorList>
            <person name="Tuo L."/>
        </authorList>
    </citation>
    <scope>NUCLEOTIDE SEQUENCE [LARGE SCALE GENOMIC DNA]</scope>
    <source>
        <strain evidence="2 3">M2MS4P-1</strain>
    </source>
</reference>
<accession>A0A494XLG4</accession>
<gene>
    <name evidence="2" type="ORF">D7Z26_17320</name>
</gene>
<evidence type="ECO:0000256" key="1">
    <source>
        <dbReference type="SAM" id="Phobius"/>
    </source>
</evidence>
<dbReference type="Proteomes" id="UP000282076">
    <property type="component" value="Unassembled WGS sequence"/>
</dbReference>
<proteinExistence type="predicted"/>
<evidence type="ECO:0008006" key="4">
    <source>
        <dbReference type="Google" id="ProtNLM"/>
    </source>
</evidence>
<organism evidence="2 3">
    <name type="scientific">Cohnella endophytica</name>
    <dbReference type="NCBI Taxonomy" id="2419778"/>
    <lineage>
        <taxon>Bacteria</taxon>
        <taxon>Bacillati</taxon>
        <taxon>Bacillota</taxon>
        <taxon>Bacilli</taxon>
        <taxon>Bacillales</taxon>
        <taxon>Paenibacillaceae</taxon>
        <taxon>Cohnella</taxon>
    </lineage>
</organism>
<feature type="transmembrane region" description="Helical" evidence="1">
    <location>
        <begin position="7"/>
        <end position="25"/>
    </location>
</feature>
<feature type="transmembrane region" description="Helical" evidence="1">
    <location>
        <begin position="164"/>
        <end position="186"/>
    </location>
</feature>
<comment type="caution">
    <text evidence="2">The sequence shown here is derived from an EMBL/GenBank/DDBJ whole genome shotgun (WGS) entry which is preliminary data.</text>
</comment>
<keyword evidence="3" id="KW-1185">Reference proteome</keyword>
<dbReference type="AlphaFoldDB" id="A0A494XLG4"/>
<feature type="transmembrane region" description="Helical" evidence="1">
    <location>
        <begin position="58"/>
        <end position="77"/>
    </location>
</feature>
<feature type="transmembrane region" description="Helical" evidence="1">
    <location>
        <begin position="137"/>
        <end position="158"/>
    </location>
</feature>
<dbReference type="EMBL" id="RBZM01000007">
    <property type="protein sequence ID" value="RKP51547.1"/>
    <property type="molecule type" value="Genomic_DNA"/>
</dbReference>
<name>A0A494XLG4_9BACL</name>
<dbReference type="RefSeq" id="WP_120978246.1">
    <property type="nucleotide sequence ID" value="NZ_RBZM01000007.1"/>
</dbReference>
<protein>
    <recommendedName>
        <fullName evidence="4">DUF3159 domain-containing protein</fullName>
    </recommendedName>
</protein>
<keyword evidence="1" id="KW-0472">Membrane</keyword>
<evidence type="ECO:0000313" key="2">
    <source>
        <dbReference type="EMBL" id="RKP51547.1"/>
    </source>
</evidence>
<dbReference type="OrthoDB" id="7062026at2"/>
<sequence length="209" mass="23394">MSKRKYVVFTLLVNGIIPWALYVWLSDYMTSLAALSIATLVPLVDNLAYLAKNSKLDAFGSLMLFTFVLTLVLVGLGGSEKILLIRESMITGSVGLVFLGSLIFHRPLMFHLAKRFIGNPDFEGNWKYGYFRSVMRLMTLMWGIILLAEAAVRATLVFRLTTAQFLALSNLVLYGFIGIAIAWTVIYRRHSAKRLNEIKRNAEPAGIPA</sequence>
<keyword evidence="1" id="KW-1133">Transmembrane helix</keyword>
<keyword evidence="1" id="KW-0812">Transmembrane</keyword>
<evidence type="ECO:0000313" key="3">
    <source>
        <dbReference type="Proteomes" id="UP000282076"/>
    </source>
</evidence>
<dbReference type="NCBIfam" id="NF041646">
    <property type="entry name" value="VC0807_fam"/>
    <property type="match status" value="1"/>
</dbReference>